<dbReference type="Pfam" id="PF11553">
    <property type="entry name" value="DUF3231"/>
    <property type="match status" value="1"/>
</dbReference>
<dbReference type="EMBL" id="FOBW01000008">
    <property type="protein sequence ID" value="SEN04874.1"/>
    <property type="molecule type" value="Genomic_DNA"/>
</dbReference>
<dbReference type="Proteomes" id="UP000198553">
    <property type="component" value="Unassembled WGS sequence"/>
</dbReference>
<reference evidence="2" key="1">
    <citation type="submission" date="2016-10" db="EMBL/GenBank/DDBJ databases">
        <authorList>
            <person name="Varghese N."/>
            <person name="Submissions S."/>
        </authorList>
    </citation>
    <scope>NUCLEOTIDE SEQUENCE [LARGE SCALE GENOMIC DNA]</scope>
    <source>
        <strain evidence="2">B48,IBRC-M 10115,DSM 25386,CECT 8001</strain>
    </source>
</reference>
<evidence type="ECO:0000313" key="1">
    <source>
        <dbReference type="EMBL" id="SEN04874.1"/>
    </source>
</evidence>
<proteinExistence type="predicted"/>
<evidence type="ECO:0008006" key="3">
    <source>
        <dbReference type="Google" id="ProtNLM"/>
    </source>
</evidence>
<protein>
    <recommendedName>
        <fullName evidence="3">DUF3231 family protein</fullName>
    </recommendedName>
</protein>
<keyword evidence="2" id="KW-1185">Reference proteome</keyword>
<dbReference type="Gene3D" id="1.20.1260.10">
    <property type="match status" value="1"/>
</dbReference>
<accession>A0A1H8DDL3</accession>
<dbReference type="InterPro" id="IPR021617">
    <property type="entry name" value="DUF3231"/>
</dbReference>
<dbReference type="STRING" id="930146.SAMN05192533_108164"/>
<sequence length="125" mass="14172">MKRGKEIAKKQTNIFSKYLSENDLPAPTSWDHFVQPITESPFSDKLMMYQASLMTASGMGNYGTAHSASPRRDIAADYTRLLGEIGQFAEDGINLQIKYGWLERPPHAVQREESVKAKGRIRCFF</sequence>
<organism evidence="1 2">
    <name type="scientific">Mesobacillus persicus</name>
    <dbReference type="NCBI Taxonomy" id="930146"/>
    <lineage>
        <taxon>Bacteria</taxon>
        <taxon>Bacillati</taxon>
        <taxon>Bacillota</taxon>
        <taxon>Bacilli</taxon>
        <taxon>Bacillales</taxon>
        <taxon>Bacillaceae</taxon>
        <taxon>Mesobacillus</taxon>
    </lineage>
</organism>
<evidence type="ECO:0000313" key="2">
    <source>
        <dbReference type="Proteomes" id="UP000198553"/>
    </source>
</evidence>
<dbReference type="AlphaFoldDB" id="A0A1H8DDL3"/>
<name>A0A1H8DDL3_9BACI</name>
<dbReference type="InterPro" id="IPR012347">
    <property type="entry name" value="Ferritin-like"/>
</dbReference>
<gene>
    <name evidence="1" type="ORF">SAMN05192533_108164</name>
</gene>